<dbReference type="GO" id="GO:0043657">
    <property type="term" value="C:host cell"/>
    <property type="evidence" value="ECO:0007669"/>
    <property type="project" value="UniProtKB-SubCell"/>
</dbReference>
<evidence type="ECO:0000256" key="1">
    <source>
        <dbReference type="ARBA" id="ARBA00004340"/>
    </source>
</evidence>
<gene>
    <name evidence="8" type="ORF">PHMEG_00040210</name>
</gene>
<dbReference type="GO" id="GO:0005576">
    <property type="term" value="C:extracellular region"/>
    <property type="evidence" value="ECO:0007669"/>
    <property type="project" value="UniProtKB-SubCell"/>
</dbReference>
<evidence type="ECO:0000256" key="6">
    <source>
        <dbReference type="ARBA" id="ARBA00023026"/>
    </source>
</evidence>
<organism evidence="8 9">
    <name type="scientific">Phytophthora megakarya</name>
    <dbReference type="NCBI Taxonomy" id="4795"/>
    <lineage>
        <taxon>Eukaryota</taxon>
        <taxon>Sar</taxon>
        <taxon>Stramenopiles</taxon>
        <taxon>Oomycota</taxon>
        <taxon>Peronosporomycetes</taxon>
        <taxon>Peronosporales</taxon>
        <taxon>Peronosporaceae</taxon>
        <taxon>Phytophthora</taxon>
    </lineage>
</organism>
<feature type="domain" description="RxLR effector PexRD54 WY" evidence="7">
    <location>
        <begin position="92"/>
        <end position="133"/>
    </location>
</feature>
<dbReference type="InterPro" id="IPR054463">
    <property type="entry name" value="PexRD54_WY"/>
</dbReference>
<reference evidence="9" key="1">
    <citation type="submission" date="2017-03" db="EMBL/GenBank/DDBJ databases">
        <title>Phytopthora megakarya and P. palmivora, two closely related causual agents of cacao black pod achieved similar genome size and gene model numbers by different mechanisms.</title>
        <authorList>
            <person name="Ali S."/>
            <person name="Shao J."/>
            <person name="Larry D.J."/>
            <person name="Kronmiller B."/>
            <person name="Shen D."/>
            <person name="Strem M.D."/>
            <person name="Melnick R.L."/>
            <person name="Guiltinan M.J."/>
            <person name="Tyler B.M."/>
            <person name="Meinhardt L.W."/>
            <person name="Bailey B.A."/>
        </authorList>
    </citation>
    <scope>NUCLEOTIDE SEQUENCE [LARGE SCALE GENOMIC DNA]</scope>
    <source>
        <strain evidence="9">zdho120</strain>
    </source>
</reference>
<dbReference type="OrthoDB" id="128332at2759"/>
<sequence>MQLQRWLAKKKSPNSVFTFMMLDKQGGQLLSNPQIDLWLKYVDDFNLKSPNKVTSPISTLEMHYQDEMLSHIIIEAQKILNTKNIATILQGEQIQRWLSSKKSPYNVFELFQLVKASDKLLDSLQFVVWVKYVDKFNKQNPDNQYVHYGDDVLVKMVEVAKTHSDTKKIVTRLETERLWNEETYFF</sequence>
<dbReference type="AlphaFoldDB" id="A0A225UE44"/>
<dbReference type="Pfam" id="PF22748">
    <property type="entry name" value="PexRD54_WY"/>
    <property type="match status" value="2"/>
</dbReference>
<keyword evidence="5" id="KW-0732">Signal</keyword>
<name>A0A225UE44_9STRA</name>
<comment type="subcellular location">
    <subcellularLocation>
        <location evidence="1">Host cell</location>
    </subcellularLocation>
    <subcellularLocation>
        <location evidence="2">Secreted</location>
    </subcellularLocation>
</comment>
<evidence type="ECO:0000256" key="3">
    <source>
        <dbReference type="ARBA" id="ARBA00010400"/>
    </source>
</evidence>
<evidence type="ECO:0000256" key="4">
    <source>
        <dbReference type="ARBA" id="ARBA00022525"/>
    </source>
</evidence>
<accession>A0A225UE44</accession>
<protein>
    <submittedName>
        <fullName evidence="8">RxLR effector protein</fullName>
    </submittedName>
</protein>
<comment type="similarity">
    <text evidence="3">Belongs to the RxLR effector family.</text>
</comment>
<dbReference type="Proteomes" id="UP000198211">
    <property type="component" value="Unassembled WGS sequence"/>
</dbReference>
<keyword evidence="9" id="KW-1185">Reference proteome</keyword>
<evidence type="ECO:0000259" key="7">
    <source>
        <dbReference type="Pfam" id="PF22748"/>
    </source>
</evidence>
<evidence type="ECO:0000256" key="2">
    <source>
        <dbReference type="ARBA" id="ARBA00004613"/>
    </source>
</evidence>
<dbReference type="EMBL" id="NBNE01020631">
    <property type="protein sequence ID" value="OWY91278.1"/>
    <property type="molecule type" value="Genomic_DNA"/>
</dbReference>
<evidence type="ECO:0000313" key="8">
    <source>
        <dbReference type="EMBL" id="OWY91278.1"/>
    </source>
</evidence>
<proteinExistence type="inferred from homology"/>
<evidence type="ECO:0000256" key="5">
    <source>
        <dbReference type="ARBA" id="ARBA00022729"/>
    </source>
</evidence>
<evidence type="ECO:0000313" key="9">
    <source>
        <dbReference type="Proteomes" id="UP000198211"/>
    </source>
</evidence>
<feature type="domain" description="RxLR effector PexRD54 WY" evidence="7">
    <location>
        <begin position="2"/>
        <end position="42"/>
    </location>
</feature>
<feature type="non-terminal residue" evidence="8">
    <location>
        <position position="1"/>
    </location>
</feature>
<keyword evidence="4" id="KW-0964">Secreted</keyword>
<comment type="caution">
    <text evidence="8">The sequence shown here is derived from an EMBL/GenBank/DDBJ whole genome shotgun (WGS) entry which is preliminary data.</text>
</comment>
<keyword evidence="6" id="KW-0843">Virulence</keyword>